<dbReference type="AlphaFoldDB" id="A0A6C0ESA2"/>
<reference evidence="1" key="1">
    <citation type="journal article" date="2020" name="Nature">
        <title>Giant virus diversity and host interactions through global metagenomics.</title>
        <authorList>
            <person name="Schulz F."/>
            <person name="Roux S."/>
            <person name="Paez-Espino D."/>
            <person name="Jungbluth S."/>
            <person name="Walsh D.A."/>
            <person name="Denef V.J."/>
            <person name="McMahon K.D."/>
            <person name="Konstantinidis K.T."/>
            <person name="Eloe-Fadrosh E.A."/>
            <person name="Kyrpides N.C."/>
            <person name="Woyke T."/>
        </authorList>
    </citation>
    <scope>NUCLEOTIDE SEQUENCE</scope>
    <source>
        <strain evidence="1">GVMAG-M-3300009155-48</strain>
    </source>
</reference>
<name>A0A6C0ESA2_9ZZZZ</name>
<accession>A0A6C0ESA2</accession>
<protein>
    <recommendedName>
        <fullName evidence="2">Methyltransferase FkbM domain-containing protein</fullName>
    </recommendedName>
</protein>
<evidence type="ECO:0000313" key="1">
    <source>
        <dbReference type="EMBL" id="QHT31561.1"/>
    </source>
</evidence>
<evidence type="ECO:0008006" key="2">
    <source>
        <dbReference type="Google" id="ProtNLM"/>
    </source>
</evidence>
<sequence length="246" mass="28318">MTDLNLFQTTVLSEWGQDGVLEKIFDIIGTTNKFFVEFGSSGNDSGKGNTAYLRRRGFDGLLMDGSERPYNIDILDKKHEVKIEFIKASNINELFKKYNVPNEFDFLSIDIDGQDFHVWNSIDSMYIPRVVSIEMNYHIEPGIDKVMHVDENWIWPGSEQSGASVTALKKLGNKKGYSLVATCMSDAIFVRNDLVKDSDNNELFKNINDEYELVKLNTDIKEQNSKFNFDKNHFDRPLFLTSEHFL</sequence>
<proteinExistence type="predicted"/>
<dbReference type="EMBL" id="MN738924">
    <property type="protein sequence ID" value="QHT31561.1"/>
    <property type="molecule type" value="Genomic_DNA"/>
</dbReference>
<organism evidence="1">
    <name type="scientific">viral metagenome</name>
    <dbReference type="NCBI Taxonomy" id="1070528"/>
    <lineage>
        <taxon>unclassified sequences</taxon>
        <taxon>metagenomes</taxon>
        <taxon>organismal metagenomes</taxon>
    </lineage>
</organism>